<evidence type="ECO:0008006" key="4">
    <source>
        <dbReference type="Google" id="ProtNLM"/>
    </source>
</evidence>
<accession>A0A074LY59</accession>
<evidence type="ECO:0000256" key="1">
    <source>
        <dbReference type="SAM" id="MobiDB-lite"/>
    </source>
</evidence>
<proteinExistence type="predicted"/>
<gene>
    <name evidence="2" type="ORF">EL26_00420</name>
</gene>
<dbReference type="eggNOG" id="ENOG5031A9N">
    <property type="taxonomic scope" value="Bacteria"/>
</dbReference>
<feature type="region of interest" description="Disordered" evidence="1">
    <location>
        <begin position="158"/>
        <end position="183"/>
    </location>
</feature>
<protein>
    <recommendedName>
        <fullName evidence="4">PIN domain-containing protein</fullName>
    </recommendedName>
</protein>
<reference evidence="2 3" key="1">
    <citation type="journal article" date="2013" name="Int. J. Syst. Evol. Microbiol.">
        <title>Tumebacillus flagellatus sp. nov., an alpha-amylase/pullulanase-producing bacterium isolated from cassava wastewater.</title>
        <authorList>
            <person name="Wang Q."/>
            <person name="Xie N."/>
            <person name="Qin Y."/>
            <person name="Shen N."/>
            <person name="Zhu J."/>
            <person name="Mi H."/>
            <person name="Huang R."/>
        </authorList>
    </citation>
    <scope>NUCLEOTIDE SEQUENCE [LARGE SCALE GENOMIC DNA]</scope>
    <source>
        <strain evidence="2 3">GST4</strain>
    </source>
</reference>
<keyword evidence="3" id="KW-1185">Reference proteome</keyword>
<dbReference type="STRING" id="1157490.EL26_00420"/>
<dbReference type="Proteomes" id="UP000027931">
    <property type="component" value="Unassembled WGS sequence"/>
</dbReference>
<sequence length="183" mass="20775">MSRGKLLIMDTSMLCCWLQVHGKDRCGTTDDPWDHARVAKKIEEEQELNTKFVLPMATVIETGNHIAQAGVRRFETAEKLAEILRSAAQQLTPWIAFDEQVVLWGREGLLKLAEELPVAASMSRSLGDTTIRTVANYYWEGGYTVELFTADADLKSSEPSGPIHFADIGEEEPRRRKDRRRKR</sequence>
<evidence type="ECO:0000313" key="2">
    <source>
        <dbReference type="EMBL" id="KEO85063.1"/>
    </source>
</evidence>
<dbReference type="EMBL" id="JMIR01000001">
    <property type="protein sequence ID" value="KEO85063.1"/>
    <property type="molecule type" value="Genomic_DNA"/>
</dbReference>
<comment type="caution">
    <text evidence="2">The sequence shown here is derived from an EMBL/GenBank/DDBJ whole genome shotgun (WGS) entry which is preliminary data.</text>
</comment>
<evidence type="ECO:0000313" key="3">
    <source>
        <dbReference type="Proteomes" id="UP000027931"/>
    </source>
</evidence>
<organism evidence="2 3">
    <name type="scientific">Tumebacillus flagellatus</name>
    <dbReference type="NCBI Taxonomy" id="1157490"/>
    <lineage>
        <taxon>Bacteria</taxon>
        <taxon>Bacillati</taxon>
        <taxon>Bacillota</taxon>
        <taxon>Bacilli</taxon>
        <taxon>Bacillales</taxon>
        <taxon>Alicyclobacillaceae</taxon>
        <taxon>Tumebacillus</taxon>
    </lineage>
</organism>
<name>A0A074LY59_9BACL</name>
<dbReference type="AlphaFoldDB" id="A0A074LY59"/>